<protein>
    <submittedName>
        <fullName evidence="1">Uncharacterized protein</fullName>
    </submittedName>
</protein>
<organism evidence="1">
    <name type="scientific">Anguilla anguilla</name>
    <name type="common">European freshwater eel</name>
    <name type="synonym">Muraena anguilla</name>
    <dbReference type="NCBI Taxonomy" id="7936"/>
    <lineage>
        <taxon>Eukaryota</taxon>
        <taxon>Metazoa</taxon>
        <taxon>Chordata</taxon>
        <taxon>Craniata</taxon>
        <taxon>Vertebrata</taxon>
        <taxon>Euteleostomi</taxon>
        <taxon>Actinopterygii</taxon>
        <taxon>Neopterygii</taxon>
        <taxon>Teleostei</taxon>
        <taxon>Anguilliformes</taxon>
        <taxon>Anguillidae</taxon>
        <taxon>Anguilla</taxon>
    </lineage>
</organism>
<name>A0A0E9RVZ6_ANGAN</name>
<reference evidence="1" key="2">
    <citation type="journal article" date="2015" name="Fish Shellfish Immunol.">
        <title>Early steps in the European eel (Anguilla anguilla)-Vibrio vulnificus interaction in the gills: Role of the RtxA13 toxin.</title>
        <authorList>
            <person name="Callol A."/>
            <person name="Pajuelo D."/>
            <person name="Ebbesson L."/>
            <person name="Teles M."/>
            <person name="MacKenzie S."/>
            <person name="Amaro C."/>
        </authorList>
    </citation>
    <scope>NUCLEOTIDE SEQUENCE</scope>
</reference>
<accession>A0A0E9RVZ6</accession>
<evidence type="ECO:0000313" key="1">
    <source>
        <dbReference type="EMBL" id="JAH32620.1"/>
    </source>
</evidence>
<sequence>MYFFLPVCWLAVYVFSLCLTLALSRCRPRRDWDR</sequence>
<dbReference type="EMBL" id="GBXM01075957">
    <property type="protein sequence ID" value="JAH32620.1"/>
    <property type="molecule type" value="Transcribed_RNA"/>
</dbReference>
<proteinExistence type="predicted"/>
<dbReference type="AlphaFoldDB" id="A0A0E9RVZ6"/>
<reference evidence="1" key="1">
    <citation type="submission" date="2014-11" db="EMBL/GenBank/DDBJ databases">
        <authorList>
            <person name="Amaro Gonzalez C."/>
        </authorList>
    </citation>
    <scope>NUCLEOTIDE SEQUENCE</scope>
</reference>